<organism evidence="1 2">
    <name type="scientific">Nannocystis pusilla</name>
    <dbReference type="NCBI Taxonomy" id="889268"/>
    <lineage>
        <taxon>Bacteria</taxon>
        <taxon>Pseudomonadati</taxon>
        <taxon>Myxococcota</taxon>
        <taxon>Polyangia</taxon>
        <taxon>Nannocystales</taxon>
        <taxon>Nannocystaceae</taxon>
        <taxon>Nannocystis</taxon>
    </lineage>
</organism>
<gene>
    <name evidence="1" type="ORF">K7C98_02470</name>
</gene>
<evidence type="ECO:0000313" key="1">
    <source>
        <dbReference type="EMBL" id="MBZ5708105.1"/>
    </source>
</evidence>
<dbReference type="Gene3D" id="3.40.47.10">
    <property type="match status" value="1"/>
</dbReference>
<sequence length="345" mass="36216">MIDLLGIGARTPVGLTAPASAAAIRAGISRLREFAFATMRGEPLIIGADARLKDALQGPARMVELATSAVAEALADFAPGAVPECELWLALPEQRPGFDDHAAATVARASADAARQRGFRTRATIGGRGHAGVMQCVRRILAVEDAERLHVVVGVDSYCDDECLVWLEQARRLAQDGVRGGFTPGEAAGCLVLGRRRLGALLKRRPLATISGAGVHQETQLRDSDAGSFGLAMSKAVLDAAAGLDLPAHAADAVYCDINGERYRSEEWGLFATRAHAALRSLQYQTFCGSIGDVGAAFGAIASIAAAQSFARGYARGPRALVMAGSDSSTRGAMFLHDPRLEGRP</sequence>
<reference evidence="1" key="1">
    <citation type="submission" date="2021-08" db="EMBL/GenBank/DDBJ databases">
        <authorList>
            <person name="Stevens D.C."/>
        </authorList>
    </citation>
    <scope>NUCLEOTIDE SEQUENCE</scope>
    <source>
        <strain evidence="1">DSM 53165</strain>
    </source>
</reference>
<evidence type="ECO:0008006" key="3">
    <source>
        <dbReference type="Google" id="ProtNLM"/>
    </source>
</evidence>
<dbReference type="RefSeq" id="WP_224189860.1">
    <property type="nucleotide sequence ID" value="NZ_JAIRAU010000001.1"/>
</dbReference>
<name>A0ABS7TIQ9_9BACT</name>
<dbReference type="Proteomes" id="UP001139031">
    <property type="component" value="Unassembled WGS sequence"/>
</dbReference>
<proteinExistence type="predicted"/>
<dbReference type="InterPro" id="IPR016039">
    <property type="entry name" value="Thiolase-like"/>
</dbReference>
<keyword evidence="2" id="KW-1185">Reference proteome</keyword>
<accession>A0ABS7TIQ9</accession>
<comment type="caution">
    <text evidence="1">The sequence shown here is derived from an EMBL/GenBank/DDBJ whole genome shotgun (WGS) entry which is preliminary data.</text>
</comment>
<evidence type="ECO:0000313" key="2">
    <source>
        <dbReference type="Proteomes" id="UP001139031"/>
    </source>
</evidence>
<protein>
    <recommendedName>
        <fullName evidence="3">3-oxoacyl-ACP synthase</fullName>
    </recommendedName>
</protein>
<dbReference type="EMBL" id="JAIRAU010000001">
    <property type="protein sequence ID" value="MBZ5708105.1"/>
    <property type="molecule type" value="Genomic_DNA"/>
</dbReference>
<dbReference type="SUPFAM" id="SSF53901">
    <property type="entry name" value="Thiolase-like"/>
    <property type="match status" value="2"/>
</dbReference>